<feature type="chain" id="PRO_5039914090" evidence="7">
    <location>
        <begin position="21"/>
        <end position="138"/>
    </location>
</feature>
<feature type="domain" description="WSC" evidence="8">
    <location>
        <begin position="20"/>
        <end position="111"/>
    </location>
</feature>
<accession>A0A9J7KXT1</accession>
<dbReference type="OMA" id="KYCTCLA"/>
<dbReference type="SMART" id="SM00321">
    <property type="entry name" value="WSC"/>
    <property type="match status" value="1"/>
</dbReference>
<evidence type="ECO:0000256" key="1">
    <source>
        <dbReference type="ARBA" id="ARBA00004167"/>
    </source>
</evidence>
<dbReference type="Pfam" id="PF01822">
    <property type="entry name" value="WSC"/>
    <property type="match status" value="1"/>
</dbReference>
<dbReference type="OrthoDB" id="5964373at2759"/>
<dbReference type="PROSITE" id="PS51257">
    <property type="entry name" value="PROKAR_LIPOPROTEIN"/>
    <property type="match status" value="1"/>
</dbReference>
<organism evidence="9 10">
    <name type="scientific">Branchiostoma floridae</name>
    <name type="common">Florida lancelet</name>
    <name type="synonym">Amphioxus</name>
    <dbReference type="NCBI Taxonomy" id="7739"/>
    <lineage>
        <taxon>Eukaryota</taxon>
        <taxon>Metazoa</taxon>
        <taxon>Chordata</taxon>
        <taxon>Cephalochordata</taxon>
        <taxon>Leptocardii</taxon>
        <taxon>Amphioxiformes</taxon>
        <taxon>Branchiostomatidae</taxon>
        <taxon>Branchiostoma</taxon>
    </lineage>
</organism>
<keyword evidence="5" id="KW-0472">Membrane</keyword>
<evidence type="ECO:0000256" key="5">
    <source>
        <dbReference type="ARBA" id="ARBA00023136"/>
    </source>
</evidence>
<keyword evidence="3 7" id="KW-0732">Signal</keyword>
<keyword evidence="2" id="KW-0812">Transmembrane</keyword>
<reference evidence="9" key="1">
    <citation type="journal article" date="2020" name="Nat. Ecol. Evol.">
        <title>Deeply conserved synteny resolves early events in vertebrate evolution.</title>
        <authorList>
            <person name="Simakov O."/>
            <person name="Marletaz F."/>
            <person name="Yue J.X."/>
            <person name="O'Connell B."/>
            <person name="Jenkins J."/>
            <person name="Brandt A."/>
            <person name="Calef R."/>
            <person name="Tung C.H."/>
            <person name="Huang T.K."/>
            <person name="Schmutz J."/>
            <person name="Satoh N."/>
            <person name="Yu J.K."/>
            <person name="Putnam N.H."/>
            <person name="Green R.E."/>
            <person name="Rokhsar D.S."/>
        </authorList>
    </citation>
    <scope>NUCLEOTIDE SEQUENCE [LARGE SCALE GENOMIC DNA]</scope>
    <source>
        <strain evidence="9">S238N-H82</strain>
    </source>
</reference>
<evidence type="ECO:0000313" key="9">
    <source>
        <dbReference type="Proteomes" id="UP000001554"/>
    </source>
</evidence>
<evidence type="ECO:0000313" key="10">
    <source>
        <dbReference type="RefSeq" id="XP_035671549.1"/>
    </source>
</evidence>
<evidence type="ECO:0000256" key="2">
    <source>
        <dbReference type="ARBA" id="ARBA00022692"/>
    </source>
</evidence>
<dbReference type="GO" id="GO:0016020">
    <property type="term" value="C:membrane"/>
    <property type="evidence" value="ECO:0007669"/>
    <property type="project" value="UniProtKB-SubCell"/>
</dbReference>
<dbReference type="PANTHER" id="PTHR24269:SF16">
    <property type="entry name" value="PROTEIN SLG1"/>
    <property type="match status" value="1"/>
</dbReference>
<keyword evidence="4" id="KW-1133">Transmembrane helix</keyword>
<evidence type="ECO:0000256" key="3">
    <source>
        <dbReference type="ARBA" id="ARBA00022729"/>
    </source>
</evidence>
<dbReference type="InterPro" id="IPR002889">
    <property type="entry name" value="WSC_carb-bd"/>
</dbReference>
<dbReference type="KEGG" id="bfo:118412654"/>
<sequence>MARILAAPAVLLLLIGVVSAQSLIGCYKGDDATVSADAESADMTNVDCAAHCGAQGKAYAATGEGKYCTCLADLSGLTAAPDAECNSPCTGDHTGDMCGGADGTVTVASTAKSSKRGLVEKLRNAVMKMKYLSSKNGF</sequence>
<dbReference type="RefSeq" id="XP_035671549.1">
    <property type="nucleotide sequence ID" value="XM_035815656.1"/>
</dbReference>
<name>A0A9J7KXT1_BRAFL</name>
<dbReference type="PANTHER" id="PTHR24269">
    <property type="entry name" value="KREMEN PROTEIN"/>
    <property type="match status" value="1"/>
</dbReference>
<dbReference type="AlphaFoldDB" id="A0A9J7KXT1"/>
<evidence type="ECO:0000259" key="8">
    <source>
        <dbReference type="PROSITE" id="PS51212"/>
    </source>
</evidence>
<comment type="subcellular location">
    <subcellularLocation>
        <location evidence="1">Membrane</location>
        <topology evidence="1">Single-pass membrane protein</topology>
    </subcellularLocation>
</comment>
<keyword evidence="9" id="KW-1185">Reference proteome</keyword>
<evidence type="ECO:0000256" key="7">
    <source>
        <dbReference type="SAM" id="SignalP"/>
    </source>
</evidence>
<reference evidence="10" key="2">
    <citation type="submission" date="2025-08" db="UniProtKB">
        <authorList>
            <consortium name="RefSeq"/>
        </authorList>
    </citation>
    <scope>IDENTIFICATION</scope>
    <source>
        <strain evidence="10">S238N-H82</strain>
        <tissue evidence="10">Testes</tissue>
    </source>
</reference>
<evidence type="ECO:0000256" key="6">
    <source>
        <dbReference type="ARBA" id="ARBA00023180"/>
    </source>
</evidence>
<proteinExistence type="predicted"/>
<dbReference type="InterPro" id="IPR051836">
    <property type="entry name" value="Kremen_rcpt"/>
</dbReference>
<feature type="signal peptide" evidence="7">
    <location>
        <begin position="1"/>
        <end position="20"/>
    </location>
</feature>
<keyword evidence="6" id="KW-0325">Glycoprotein</keyword>
<protein>
    <submittedName>
        <fullName evidence="10">Uncharacterized protein LOC118412654</fullName>
    </submittedName>
</protein>
<dbReference type="Proteomes" id="UP000001554">
    <property type="component" value="Chromosome 3"/>
</dbReference>
<gene>
    <name evidence="10" type="primary">LOC118412654</name>
</gene>
<dbReference type="GeneID" id="118412654"/>
<evidence type="ECO:0000256" key="4">
    <source>
        <dbReference type="ARBA" id="ARBA00022989"/>
    </source>
</evidence>
<dbReference type="PROSITE" id="PS51212">
    <property type="entry name" value="WSC"/>
    <property type="match status" value="1"/>
</dbReference>